<comment type="caution">
    <text evidence="1">The sequence shown here is derived from an EMBL/GenBank/DDBJ whole genome shotgun (WGS) entry which is preliminary data.</text>
</comment>
<dbReference type="Proteomes" id="UP000275719">
    <property type="component" value="Unassembled WGS sequence"/>
</dbReference>
<dbReference type="AlphaFoldDB" id="A0A3P3W871"/>
<keyword evidence="1" id="KW-0808">Transferase</keyword>
<dbReference type="RefSeq" id="WP_125018620.1">
    <property type="nucleotide sequence ID" value="NZ_RQVQ01000012.1"/>
</dbReference>
<dbReference type="InterPro" id="IPR043129">
    <property type="entry name" value="ATPase_NBD"/>
</dbReference>
<organism evidence="1 2">
    <name type="scientific">Paenimyroides tangerinum</name>
    <dbReference type="NCBI Taxonomy" id="2488728"/>
    <lineage>
        <taxon>Bacteria</taxon>
        <taxon>Pseudomonadati</taxon>
        <taxon>Bacteroidota</taxon>
        <taxon>Flavobacteriia</taxon>
        <taxon>Flavobacteriales</taxon>
        <taxon>Flavobacteriaceae</taxon>
        <taxon>Paenimyroides</taxon>
    </lineage>
</organism>
<keyword evidence="1" id="KW-0418">Kinase</keyword>
<evidence type="ECO:0000313" key="2">
    <source>
        <dbReference type="Proteomes" id="UP000275719"/>
    </source>
</evidence>
<accession>A0A3P3W871</accession>
<dbReference type="GO" id="GO:0016301">
    <property type="term" value="F:kinase activity"/>
    <property type="evidence" value="ECO:0007669"/>
    <property type="project" value="UniProtKB-KW"/>
</dbReference>
<dbReference type="Gene3D" id="3.30.420.40">
    <property type="match status" value="2"/>
</dbReference>
<dbReference type="OrthoDB" id="871343at2"/>
<reference evidence="1 2" key="1">
    <citation type="submission" date="2018-11" db="EMBL/GenBank/DDBJ databases">
        <title>Flavobacterium sp. nov., YIM 102701-2 draft genome.</title>
        <authorList>
            <person name="Li G."/>
            <person name="Jiang Y."/>
        </authorList>
    </citation>
    <scope>NUCLEOTIDE SEQUENCE [LARGE SCALE GENOMIC DNA]</scope>
    <source>
        <strain evidence="1 2">YIM 102701-2</strain>
    </source>
</reference>
<dbReference type="EMBL" id="RQVQ01000012">
    <property type="protein sequence ID" value="RRJ91180.1"/>
    <property type="molecule type" value="Genomic_DNA"/>
</dbReference>
<dbReference type="SUPFAM" id="SSF53067">
    <property type="entry name" value="Actin-like ATPase domain"/>
    <property type="match status" value="2"/>
</dbReference>
<protein>
    <submittedName>
        <fullName evidence="1">N-acetylglucosamine kinase</fullName>
    </submittedName>
</protein>
<name>A0A3P3W871_9FLAO</name>
<evidence type="ECO:0000313" key="1">
    <source>
        <dbReference type="EMBL" id="RRJ91180.1"/>
    </source>
</evidence>
<dbReference type="CDD" id="cd24079">
    <property type="entry name" value="ASKHA_NBD_PG1100-like"/>
    <property type="match status" value="1"/>
</dbReference>
<gene>
    <name evidence="1" type="ORF">EG240_06655</name>
</gene>
<proteinExistence type="predicted"/>
<sequence length="281" mass="31944">MKLIVDSGSTKSDWILFDSDGIFVKTFATLGLNPEVVSEDEILKRLNISEDLMVLQTKVEEVHFYGSGCGTPRSKEMMRIALGKFFIATNSFVVKEDTYAAVFATCKENEQAIVCINGTGSNCSYFNGKEVIQAIDSLGYLAMDDCGGVQFGREMIRAYFFKTMPEDLRLKFAASYDLNSDTIKNRFYKTENPNAYLASFLPFLVENKNEPFFCELIDNQILFFVNNYIKQFENFAEVPVHFVGSVAFLFQDNFEKILKQNGLIAGKFYQKPLDGLINFYK</sequence>
<keyword evidence="2" id="KW-1185">Reference proteome</keyword>
<dbReference type="Gene3D" id="1.10.720.160">
    <property type="match status" value="1"/>
</dbReference>